<evidence type="ECO:0000256" key="6">
    <source>
        <dbReference type="SAM" id="Phobius"/>
    </source>
</evidence>
<keyword evidence="4 6" id="KW-1133">Transmembrane helix</keyword>
<evidence type="ECO:0000256" key="5">
    <source>
        <dbReference type="ARBA" id="ARBA00023136"/>
    </source>
</evidence>
<dbReference type="InterPro" id="IPR012902">
    <property type="entry name" value="N_methyl_site"/>
</dbReference>
<dbReference type="GO" id="GO:0016020">
    <property type="term" value="C:membrane"/>
    <property type="evidence" value="ECO:0007669"/>
    <property type="project" value="UniProtKB-SubCell"/>
</dbReference>
<dbReference type="PANTHER" id="PTHR30093:SF44">
    <property type="entry name" value="TYPE II SECRETION SYSTEM CORE PROTEIN G"/>
    <property type="match status" value="1"/>
</dbReference>
<dbReference type="InterPro" id="IPR045584">
    <property type="entry name" value="Pilin-like"/>
</dbReference>
<dbReference type="Gene3D" id="3.30.700.10">
    <property type="entry name" value="Glycoprotein, Type 4 Pilin"/>
    <property type="match status" value="1"/>
</dbReference>
<keyword evidence="5 6" id="KW-0472">Membrane</keyword>
<evidence type="ECO:0000256" key="3">
    <source>
        <dbReference type="ARBA" id="ARBA00022692"/>
    </source>
</evidence>
<gene>
    <name evidence="7" type="ORF">A2125_01690</name>
</gene>
<dbReference type="GO" id="GO:0015628">
    <property type="term" value="P:protein secretion by the type II secretion system"/>
    <property type="evidence" value="ECO:0007669"/>
    <property type="project" value="InterPro"/>
</dbReference>
<dbReference type="Proteomes" id="UP000178812">
    <property type="component" value="Unassembled WGS sequence"/>
</dbReference>
<feature type="transmembrane region" description="Helical" evidence="6">
    <location>
        <begin position="12"/>
        <end position="34"/>
    </location>
</feature>
<reference evidence="7 8" key="1">
    <citation type="journal article" date="2016" name="Nat. Commun.">
        <title>Thousands of microbial genomes shed light on interconnected biogeochemical processes in an aquifer system.</title>
        <authorList>
            <person name="Anantharaman K."/>
            <person name="Brown C.T."/>
            <person name="Hug L.A."/>
            <person name="Sharon I."/>
            <person name="Castelle C.J."/>
            <person name="Probst A.J."/>
            <person name="Thomas B.C."/>
            <person name="Singh A."/>
            <person name="Wilkins M.J."/>
            <person name="Karaoz U."/>
            <person name="Brodie E.L."/>
            <person name="Williams K.H."/>
            <person name="Hubbard S.S."/>
            <person name="Banfield J.F."/>
        </authorList>
    </citation>
    <scope>NUCLEOTIDE SEQUENCE [LARGE SCALE GENOMIC DNA]</scope>
</reference>
<comment type="subcellular location">
    <subcellularLocation>
        <location evidence="1">Membrane</location>
        <topology evidence="1">Single-pass membrane protein</topology>
    </subcellularLocation>
</comment>
<keyword evidence="2" id="KW-0488">Methylation</keyword>
<evidence type="ECO:0000313" key="8">
    <source>
        <dbReference type="Proteomes" id="UP000178812"/>
    </source>
</evidence>
<protein>
    <recommendedName>
        <fullName evidence="9">Type II secretion system protein GspG C-terminal domain-containing protein</fullName>
    </recommendedName>
</protein>
<evidence type="ECO:0000256" key="1">
    <source>
        <dbReference type="ARBA" id="ARBA00004167"/>
    </source>
</evidence>
<dbReference type="PRINTS" id="PR00813">
    <property type="entry name" value="BCTERIALGSPG"/>
</dbReference>
<dbReference type="GO" id="GO:0015627">
    <property type="term" value="C:type II protein secretion system complex"/>
    <property type="evidence" value="ECO:0007669"/>
    <property type="project" value="InterPro"/>
</dbReference>
<sequence>MNNNQTANMRSGFTLVELLVVMAIIGVLVTLVGATFRNSQMRGRDAQRKSDLNQMLKALELFYSDYGLYPQDSVGKISACPYQPATGVGTPCAWGTSEFTDSKSIYFKQLPADPSSSDTYFYRVVPGSNRQKFQVFARLENSEDKDCLGGDCAMSPVTYSCGTYNCNFGLTSSNTTPTE</sequence>
<dbReference type="EMBL" id="MGFM01000043">
    <property type="protein sequence ID" value="OGM05196.1"/>
    <property type="molecule type" value="Genomic_DNA"/>
</dbReference>
<evidence type="ECO:0008006" key="9">
    <source>
        <dbReference type="Google" id="ProtNLM"/>
    </source>
</evidence>
<dbReference type="PANTHER" id="PTHR30093">
    <property type="entry name" value="GENERAL SECRETION PATHWAY PROTEIN G"/>
    <property type="match status" value="1"/>
</dbReference>
<evidence type="ECO:0000256" key="4">
    <source>
        <dbReference type="ARBA" id="ARBA00022989"/>
    </source>
</evidence>
<dbReference type="AlphaFoldDB" id="A0A1F7WQW0"/>
<dbReference type="NCBIfam" id="TIGR02532">
    <property type="entry name" value="IV_pilin_GFxxxE"/>
    <property type="match status" value="1"/>
</dbReference>
<proteinExistence type="predicted"/>
<evidence type="ECO:0000256" key="2">
    <source>
        <dbReference type="ARBA" id="ARBA00022481"/>
    </source>
</evidence>
<dbReference type="InterPro" id="IPR000983">
    <property type="entry name" value="Bac_GSPG_pilin"/>
</dbReference>
<dbReference type="Pfam" id="PF07963">
    <property type="entry name" value="N_methyl"/>
    <property type="match status" value="1"/>
</dbReference>
<accession>A0A1F7WQW0</accession>
<organism evidence="7 8">
    <name type="scientific">Candidatus Woesebacteria bacterium GWB1_43_5</name>
    <dbReference type="NCBI Taxonomy" id="1802474"/>
    <lineage>
        <taxon>Bacteria</taxon>
        <taxon>Candidatus Woeseibacteriota</taxon>
    </lineage>
</organism>
<name>A0A1F7WQW0_9BACT</name>
<evidence type="ECO:0000313" key="7">
    <source>
        <dbReference type="EMBL" id="OGM05196.1"/>
    </source>
</evidence>
<keyword evidence="3 6" id="KW-0812">Transmembrane</keyword>
<dbReference type="PROSITE" id="PS00409">
    <property type="entry name" value="PROKAR_NTER_METHYL"/>
    <property type="match status" value="1"/>
</dbReference>
<dbReference type="SUPFAM" id="SSF54523">
    <property type="entry name" value="Pili subunits"/>
    <property type="match status" value="1"/>
</dbReference>
<comment type="caution">
    <text evidence="7">The sequence shown here is derived from an EMBL/GenBank/DDBJ whole genome shotgun (WGS) entry which is preliminary data.</text>
</comment>